<dbReference type="RefSeq" id="WP_224037695.1">
    <property type="nucleotide sequence ID" value="NZ_AP024849.1"/>
</dbReference>
<name>A0ABM7TB38_9CLOT</name>
<dbReference type="EMBL" id="AP024849">
    <property type="protein sequence ID" value="BCZ46183.1"/>
    <property type="molecule type" value="Genomic_DNA"/>
</dbReference>
<evidence type="ECO:0000313" key="1">
    <source>
        <dbReference type="EMBL" id="BCZ46183.1"/>
    </source>
</evidence>
<evidence type="ECO:0000313" key="2">
    <source>
        <dbReference type="Proteomes" id="UP000824633"/>
    </source>
</evidence>
<sequence>MKFNDVIHILETIITGINDPRYMKNKLGESDIFKYAKGIGLNNSMNNNINVENESINKENNKSIPLEDSKYYNDNKSNGYYNEQQDTCLGPQGVIDSITQEMTPVRLEQAIILSEIVGKPRSKTRKKRRF</sequence>
<accession>A0ABM7TB38</accession>
<protein>
    <submittedName>
        <fullName evidence="1">Uncharacterized protein</fullName>
    </submittedName>
</protein>
<organism evidence="1 2">
    <name type="scientific">Clostridium gelidum</name>
    <dbReference type="NCBI Taxonomy" id="704125"/>
    <lineage>
        <taxon>Bacteria</taxon>
        <taxon>Bacillati</taxon>
        <taxon>Bacillota</taxon>
        <taxon>Clostridia</taxon>
        <taxon>Eubacteriales</taxon>
        <taxon>Clostridiaceae</taxon>
        <taxon>Clostridium</taxon>
    </lineage>
</organism>
<keyword evidence="2" id="KW-1185">Reference proteome</keyword>
<dbReference type="Proteomes" id="UP000824633">
    <property type="component" value="Chromosome"/>
</dbReference>
<reference evidence="2" key="1">
    <citation type="submission" date="2021-07" db="EMBL/GenBank/DDBJ databases">
        <title>Complete genome sequencing of a Clostridium isolate.</title>
        <authorList>
            <person name="Ueki A."/>
            <person name="Tonouchi A."/>
        </authorList>
    </citation>
    <scope>NUCLEOTIDE SEQUENCE [LARGE SCALE GENOMIC DNA]</scope>
    <source>
        <strain evidence="2">C5S11</strain>
    </source>
</reference>
<gene>
    <name evidence="1" type="ORF">psyc5s11_22500</name>
</gene>
<proteinExistence type="predicted"/>